<feature type="region of interest" description="Disordered" evidence="1">
    <location>
        <begin position="32"/>
        <end position="68"/>
    </location>
</feature>
<dbReference type="EMBL" id="NAJP01000136">
    <property type="protein sequence ID" value="TKA26706.1"/>
    <property type="molecule type" value="Genomic_DNA"/>
</dbReference>
<reference evidence="2 3" key="1">
    <citation type="submission" date="2017-03" db="EMBL/GenBank/DDBJ databases">
        <title>Genomes of endolithic fungi from Antarctica.</title>
        <authorList>
            <person name="Coleine C."/>
            <person name="Masonjones S."/>
            <person name="Stajich J.E."/>
        </authorList>
    </citation>
    <scope>NUCLEOTIDE SEQUENCE [LARGE SCALE GENOMIC DNA]</scope>
    <source>
        <strain evidence="2 3">CCFEE 5311</strain>
    </source>
</reference>
<organism evidence="2 3">
    <name type="scientific">Friedmanniomyces endolithicus</name>
    <dbReference type="NCBI Taxonomy" id="329885"/>
    <lineage>
        <taxon>Eukaryota</taxon>
        <taxon>Fungi</taxon>
        <taxon>Dikarya</taxon>
        <taxon>Ascomycota</taxon>
        <taxon>Pezizomycotina</taxon>
        <taxon>Dothideomycetes</taxon>
        <taxon>Dothideomycetidae</taxon>
        <taxon>Mycosphaerellales</taxon>
        <taxon>Teratosphaeriaceae</taxon>
        <taxon>Friedmanniomyces</taxon>
    </lineage>
</organism>
<sequence length="177" mass="19823">MCCRRRTRRGPVVVILGKMAYDKYQEHKAEKRAHAQISTVHSDASRDSSLSVRDTANGDESEKADVGPPSYEDAVVAYQRGVPREAEVFVHRKEGWVKVYDEVESMGAGNRDLEIYHEVSERPGNHVAIAEAAGSVSLAELKEDWRSKWQRKKAERAVLLRAERRALGAEYLGGGET</sequence>
<dbReference type="AlphaFoldDB" id="A0A4U0TXI6"/>
<name>A0A4U0TXI6_9PEZI</name>
<evidence type="ECO:0000313" key="3">
    <source>
        <dbReference type="Proteomes" id="UP000310066"/>
    </source>
</evidence>
<gene>
    <name evidence="2" type="ORF">B0A54_16994</name>
</gene>
<accession>A0A4U0TXI6</accession>
<evidence type="ECO:0000256" key="1">
    <source>
        <dbReference type="SAM" id="MobiDB-lite"/>
    </source>
</evidence>
<comment type="caution">
    <text evidence="2">The sequence shown here is derived from an EMBL/GenBank/DDBJ whole genome shotgun (WGS) entry which is preliminary data.</text>
</comment>
<feature type="compositionally biased region" description="Polar residues" evidence="1">
    <location>
        <begin position="36"/>
        <end position="54"/>
    </location>
</feature>
<dbReference type="OrthoDB" id="3900683at2759"/>
<proteinExistence type="predicted"/>
<evidence type="ECO:0000313" key="2">
    <source>
        <dbReference type="EMBL" id="TKA26706.1"/>
    </source>
</evidence>
<protein>
    <submittedName>
        <fullName evidence="2">Uncharacterized protein</fullName>
    </submittedName>
</protein>
<dbReference type="Proteomes" id="UP000310066">
    <property type="component" value="Unassembled WGS sequence"/>
</dbReference>